<keyword evidence="3" id="KW-1185">Reference proteome</keyword>
<name>A0ABV8Q4N2_9MICO</name>
<comment type="caution">
    <text evidence="2">The sequence shown here is derived from an EMBL/GenBank/DDBJ whole genome shotgun (WGS) entry which is preliminary data.</text>
</comment>
<dbReference type="RefSeq" id="WP_390226863.1">
    <property type="nucleotide sequence ID" value="NZ_JBHSCN010000002.1"/>
</dbReference>
<keyword evidence="1" id="KW-0812">Transmembrane</keyword>
<dbReference type="EMBL" id="JBHSCN010000002">
    <property type="protein sequence ID" value="MFC4242079.1"/>
    <property type="molecule type" value="Genomic_DNA"/>
</dbReference>
<accession>A0ABV8Q4N2</accession>
<proteinExistence type="predicted"/>
<organism evidence="2 3">
    <name type="scientific">Gryllotalpicola reticulitermitis</name>
    <dbReference type="NCBI Taxonomy" id="1184153"/>
    <lineage>
        <taxon>Bacteria</taxon>
        <taxon>Bacillati</taxon>
        <taxon>Actinomycetota</taxon>
        <taxon>Actinomycetes</taxon>
        <taxon>Micrococcales</taxon>
        <taxon>Microbacteriaceae</taxon>
        <taxon>Gryllotalpicola</taxon>
    </lineage>
</organism>
<keyword evidence="1" id="KW-0472">Membrane</keyword>
<evidence type="ECO:0000313" key="3">
    <source>
        <dbReference type="Proteomes" id="UP001595900"/>
    </source>
</evidence>
<feature type="transmembrane region" description="Helical" evidence="1">
    <location>
        <begin position="6"/>
        <end position="26"/>
    </location>
</feature>
<sequence>MMRDLTIAGYVAIGLAGVALAVFSRVRPRRIAPLGKALGRVFASRPARVVLTVFWFWLGWHFFVAGA</sequence>
<protein>
    <submittedName>
        <fullName evidence="2">DUF6186 family protein</fullName>
    </submittedName>
</protein>
<feature type="transmembrane region" description="Helical" evidence="1">
    <location>
        <begin position="47"/>
        <end position="65"/>
    </location>
</feature>
<dbReference type="Pfam" id="PF19684">
    <property type="entry name" value="DUF6186"/>
    <property type="match status" value="1"/>
</dbReference>
<gene>
    <name evidence="2" type="ORF">ACFOYW_01735</name>
</gene>
<dbReference type="InterPro" id="IPR046177">
    <property type="entry name" value="DUF6186"/>
</dbReference>
<keyword evidence="1" id="KW-1133">Transmembrane helix</keyword>
<reference evidence="3" key="1">
    <citation type="journal article" date="2019" name="Int. J. Syst. Evol. Microbiol.">
        <title>The Global Catalogue of Microorganisms (GCM) 10K type strain sequencing project: providing services to taxonomists for standard genome sequencing and annotation.</title>
        <authorList>
            <consortium name="The Broad Institute Genomics Platform"/>
            <consortium name="The Broad Institute Genome Sequencing Center for Infectious Disease"/>
            <person name="Wu L."/>
            <person name="Ma J."/>
        </authorList>
    </citation>
    <scope>NUCLEOTIDE SEQUENCE [LARGE SCALE GENOMIC DNA]</scope>
    <source>
        <strain evidence="3">CGMCC 1.10363</strain>
    </source>
</reference>
<evidence type="ECO:0000256" key="1">
    <source>
        <dbReference type="SAM" id="Phobius"/>
    </source>
</evidence>
<evidence type="ECO:0000313" key="2">
    <source>
        <dbReference type="EMBL" id="MFC4242079.1"/>
    </source>
</evidence>
<dbReference type="Proteomes" id="UP001595900">
    <property type="component" value="Unassembled WGS sequence"/>
</dbReference>